<dbReference type="OrthoDB" id="9816048at2"/>
<keyword evidence="1" id="KW-0472">Membrane</keyword>
<evidence type="ECO:0000256" key="1">
    <source>
        <dbReference type="SAM" id="Phobius"/>
    </source>
</evidence>
<dbReference type="Proteomes" id="UP000003460">
    <property type="component" value="Unassembled WGS sequence"/>
</dbReference>
<feature type="transmembrane region" description="Helical" evidence="1">
    <location>
        <begin position="176"/>
        <end position="197"/>
    </location>
</feature>
<feature type="transmembrane region" description="Helical" evidence="1">
    <location>
        <begin position="93"/>
        <end position="112"/>
    </location>
</feature>
<feature type="transmembrane region" description="Helical" evidence="1">
    <location>
        <begin position="304"/>
        <end position="324"/>
    </location>
</feature>
<feature type="transmembrane region" description="Helical" evidence="1">
    <location>
        <begin position="274"/>
        <end position="292"/>
    </location>
</feature>
<name>C9LKD4_9BACT</name>
<dbReference type="Pfam" id="PF01757">
    <property type="entry name" value="Acyl_transf_3"/>
    <property type="match status" value="1"/>
</dbReference>
<feature type="domain" description="Acyltransferase 3" evidence="2">
    <location>
        <begin position="7"/>
        <end position="324"/>
    </location>
</feature>
<dbReference type="STRING" id="626522.GCWU000325_02699"/>
<dbReference type="InterPro" id="IPR002656">
    <property type="entry name" value="Acyl_transf_3_dom"/>
</dbReference>
<reference evidence="3" key="1">
    <citation type="submission" date="2009-09" db="EMBL/GenBank/DDBJ databases">
        <authorList>
            <person name="Weinstock G."/>
            <person name="Sodergren E."/>
            <person name="Clifton S."/>
            <person name="Fulton L."/>
            <person name="Fulton B."/>
            <person name="Courtney L."/>
            <person name="Fronick C."/>
            <person name="Harrison M."/>
            <person name="Strong C."/>
            <person name="Farmer C."/>
            <person name="Delahaunty K."/>
            <person name="Markovic C."/>
            <person name="Hall O."/>
            <person name="Minx P."/>
            <person name="Tomlinson C."/>
            <person name="Mitreva M."/>
            <person name="Nelson J."/>
            <person name="Hou S."/>
            <person name="Wollam A."/>
            <person name="Pepin K.H."/>
            <person name="Johnson M."/>
            <person name="Bhonagiri V."/>
            <person name="Nash W.E."/>
            <person name="Warren W."/>
            <person name="Chinwalla A."/>
            <person name="Mardis E.R."/>
            <person name="Wilson R.K."/>
        </authorList>
    </citation>
    <scope>NUCLEOTIDE SEQUENCE [LARGE SCALE GENOMIC DNA]</scope>
    <source>
        <strain evidence="3">ATCC 51259</strain>
    </source>
</reference>
<dbReference type="HOGENOM" id="CLU_986442_0_0_10"/>
<keyword evidence="1" id="KW-1133">Transmembrane helix</keyword>
<sequence>MMKKDLSIRFIRVLATITIVLYHSFSFNMGTWSFFPDSPTASAEIPYFYATLNNVCGIALNCFVFIAAILYARGVFTGKYAKTVDFILKKAHRLLVPYLIWGALTYLLFYEICYFKWFLGGLAHLWFLLMIFNLFVLAALTRKCWMNSSPWVDGVVLIVVFAISQLNIGFIQHHLWIFSINRTLQYIPMFFLGLLIVKYDHKTLLQSFLGYPLMLAATTLLLIIDPLVSFPKVFHNILIITEVWMLYKSLPNSITHIKNSKGEAFLSLIDRNSMGIYILHHTFIWLLVYFSSYCRELLLNNGNAGGWFMFLTAFFTSLFCSAFIDKIRLSKYLFG</sequence>
<accession>C9LKD4</accession>
<feature type="transmembrane region" description="Helical" evidence="1">
    <location>
        <begin position="47"/>
        <end position="72"/>
    </location>
</feature>
<keyword evidence="1" id="KW-0812">Transmembrane</keyword>
<feature type="transmembrane region" description="Helical" evidence="1">
    <location>
        <begin position="209"/>
        <end position="228"/>
    </location>
</feature>
<dbReference type="GO" id="GO:0016747">
    <property type="term" value="F:acyltransferase activity, transferring groups other than amino-acyl groups"/>
    <property type="evidence" value="ECO:0007669"/>
    <property type="project" value="InterPro"/>
</dbReference>
<feature type="transmembrane region" description="Helical" evidence="1">
    <location>
        <begin position="118"/>
        <end position="139"/>
    </location>
</feature>
<evidence type="ECO:0000313" key="3">
    <source>
        <dbReference type="EMBL" id="EEX70656.1"/>
    </source>
</evidence>
<feature type="transmembrane region" description="Helical" evidence="1">
    <location>
        <begin position="151"/>
        <end position="170"/>
    </location>
</feature>
<dbReference type="EMBL" id="ACIJ02000028">
    <property type="protein sequence ID" value="EEX70656.1"/>
    <property type="molecule type" value="Genomic_DNA"/>
</dbReference>
<keyword evidence="4" id="KW-1185">Reference proteome</keyword>
<evidence type="ECO:0000259" key="2">
    <source>
        <dbReference type="Pfam" id="PF01757"/>
    </source>
</evidence>
<protein>
    <recommendedName>
        <fullName evidence="2">Acyltransferase 3 domain-containing protein</fullName>
    </recommendedName>
</protein>
<dbReference type="RefSeq" id="WP_006256523.1">
    <property type="nucleotide sequence ID" value="NZ_GG700643.1"/>
</dbReference>
<comment type="caution">
    <text evidence="3">The sequence shown here is derived from an EMBL/GenBank/DDBJ whole genome shotgun (WGS) entry which is preliminary data.</text>
</comment>
<feature type="transmembrane region" description="Helical" evidence="1">
    <location>
        <begin position="12"/>
        <end position="35"/>
    </location>
</feature>
<evidence type="ECO:0000313" key="4">
    <source>
        <dbReference type="Proteomes" id="UP000003460"/>
    </source>
</evidence>
<dbReference type="GeneID" id="84577226"/>
<gene>
    <name evidence="3" type="ORF">GCWU000325_02699</name>
</gene>
<dbReference type="AlphaFoldDB" id="C9LKD4"/>
<proteinExistence type="predicted"/>
<organism evidence="3 4">
    <name type="scientific">Alloprevotella tannerae ATCC 51259</name>
    <dbReference type="NCBI Taxonomy" id="626522"/>
    <lineage>
        <taxon>Bacteria</taxon>
        <taxon>Pseudomonadati</taxon>
        <taxon>Bacteroidota</taxon>
        <taxon>Bacteroidia</taxon>
        <taxon>Bacteroidales</taxon>
        <taxon>Prevotellaceae</taxon>
        <taxon>Alloprevotella</taxon>
    </lineage>
</organism>